<reference evidence="9" key="1">
    <citation type="submission" date="2007-04" db="EMBL/GenBank/DDBJ databases">
        <title>Annotation of Pediculus humanus corporis strain USDA.</title>
        <authorList>
            <person name="Kirkness E."/>
            <person name="Hannick L."/>
            <person name="Hass B."/>
            <person name="Bruggner R."/>
            <person name="Lawson D."/>
            <person name="Bidwell S."/>
            <person name="Joardar V."/>
            <person name="Caler E."/>
            <person name="Walenz B."/>
            <person name="Inman J."/>
            <person name="Schobel S."/>
            <person name="Galinsky K."/>
            <person name="Amedeo P."/>
            <person name="Strausberg R."/>
        </authorList>
    </citation>
    <scope>NUCLEOTIDE SEQUENCE</scope>
    <source>
        <strain evidence="9">USDA</strain>
    </source>
</reference>
<dbReference type="EnsemblMetazoa" id="PHUM467570-RA">
    <property type="protein sequence ID" value="PHUM467570-PA"/>
    <property type="gene ID" value="PHUM467570"/>
</dbReference>
<dbReference type="VEuPathDB" id="VectorBase:PHUM467570"/>
<dbReference type="Proteomes" id="UP000009046">
    <property type="component" value="Unassembled WGS sequence"/>
</dbReference>
<sequence length="527" mass="60950">MIIQNKLVDTYLILDDLDPVEIYTNNLTYWSSFQHIKSLIKDIFLPKGYPYSVSSDYLEYQIWDFCQAFCSSICGTLTVRAVMKGIGVGSNVATPMSAALTWIIKDGTGMIGSIMFAWLKGSKLDSDCKKWRLFADILNDIAMFIELSIPIIMDYSMYMLCAATIFKALVGTAGSSTRAAIITHQAVKGNTADVSAKDGSQELFTNLLGFIFGIFLLKNVNESNQVWIVMCTATIFHLIFNYKAVRCLKINVFNGERLRLTLLSYLPTSCVPTIEQVNRREPVILGCGTSDYQLCGFKIKFGVSVNKAVKSEKMTNQQLSTLANVFQSKKYFIIIQLKKKIINVAFRKHFSDIDVLKAYFHAIKMGIAISIINSNFELQIIKRSRKNSPIYRLRNHLEDISNQDETYSSQKNNLILKAYIFCENLIDKEFFAFSNLCLEEGWKIDKHLINVDDWRGDWKYIVPDKSEALNKKLQVFNYYYYYLHVFPEQKKKYVNVNLILFFFFFFFFFFIFRKEMNIDKLKRKNQK</sequence>
<proteinExistence type="inferred from homology"/>
<dbReference type="FunCoup" id="E0VVT6">
    <property type="interactions" value="696"/>
</dbReference>
<evidence type="ECO:0000256" key="6">
    <source>
        <dbReference type="SAM" id="Phobius"/>
    </source>
</evidence>
<keyword evidence="4 6" id="KW-1133">Transmembrane helix</keyword>
<dbReference type="EMBL" id="AAZO01005681">
    <property type="status" value="NOT_ANNOTATED_CDS"/>
    <property type="molecule type" value="Genomic_DNA"/>
</dbReference>
<feature type="domain" description="Root UVB sensitive protein C-terminal" evidence="8">
    <location>
        <begin position="271"/>
        <end position="458"/>
    </location>
</feature>
<evidence type="ECO:0008006" key="12">
    <source>
        <dbReference type="Google" id="ProtNLM"/>
    </source>
</evidence>
<dbReference type="InterPro" id="IPR054549">
    <property type="entry name" value="UVB_sens_RUS_dom"/>
</dbReference>
<keyword evidence="3 6" id="KW-0812">Transmembrane</keyword>
<evidence type="ECO:0000256" key="2">
    <source>
        <dbReference type="ARBA" id="ARBA00007558"/>
    </source>
</evidence>
<dbReference type="InterPro" id="IPR006968">
    <property type="entry name" value="RUS_fam"/>
</dbReference>
<evidence type="ECO:0000313" key="9">
    <source>
        <dbReference type="EMBL" id="EEB17492.1"/>
    </source>
</evidence>
<feature type="domain" description="Protein root UVB sensitive/RUS" evidence="7">
    <location>
        <begin position="33"/>
        <end position="267"/>
    </location>
</feature>
<dbReference type="PANTHER" id="PTHR12770">
    <property type="entry name" value="RUS1 FAMILY PROTEIN C16ORF58"/>
    <property type="match status" value="1"/>
</dbReference>
<protein>
    <recommendedName>
        <fullName evidence="12">DUF647 domain-containing protein</fullName>
    </recommendedName>
</protein>
<feature type="transmembrane region" description="Helical" evidence="6">
    <location>
        <begin position="493"/>
        <end position="512"/>
    </location>
</feature>
<dbReference type="CTD" id="8238730"/>
<dbReference type="HOGENOM" id="CLU_015325_0_3_1"/>
<dbReference type="GO" id="GO:0016020">
    <property type="term" value="C:membrane"/>
    <property type="evidence" value="ECO:0007669"/>
    <property type="project" value="UniProtKB-SubCell"/>
</dbReference>
<dbReference type="OMA" id="FMAHIAE"/>
<dbReference type="GeneID" id="8238730"/>
<keyword evidence="11" id="KW-1185">Reference proteome</keyword>
<dbReference type="Pfam" id="PF04884">
    <property type="entry name" value="UVB_sens_prot"/>
    <property type="match status" value="1"/>
</dbReference>
<evidence type="ECO:0000256" key="1">
    <source>
        <dbReference type="ARBA" id="ARBA00004370"/>
    </source>
</evidence>
<dbReference type="Pfam" id="PF24160">
    <property type="entry name" value="UVB_sens_C"/>
    <property type="match status" value="1"/>
</dbReference>
<name>E0VVT6_PEDHC</name>
<evidence type="ECO:0000313" key="10">
    <source>
        <dbReference type="EnsemblMetazoa" id="PHUM467570-PA"/>
    </source>
</evidence>
<dbReference type="EMBL" id="DS235814">
    <property type="protein sequence ID" value="EEB17492.1"/>
    <property type="molecule type" value="Genomic_DNA"/>
</dbReference>
<dbReference type="AlphaFoldDB" id="E0VVT6"/>
<dbReference type="eggNOG" id="KOG4249">
    <property type="taxonomic scope" value="Eukaryota"/>
</dbReference>
<keyword evidence="5 6" id="KW-0472">Membrane</keyword>
<dbReference type="PANTHER" id="PTHR12770:SF31">
    <property type="entry name" value="RUS FAMILY MEMBER 1"/>
    <property type="match status" value="1"/>
</dbReference>
<comment type="subcellular location">
    <subcellularLocation>
        <location evidence="1">Membrane</location>
    </subcellularLocation>
</comment>
<dbReference type="KEGG" id="phu:Phum_PHUM467570"/>
<dbReference type="InParanoid" id="E0VVT6"/>
<accession>E0VVT6</accession>
<evidence type="ECO:0000256" key="3">
    <source>
        <dbReference type="ARBA" id="ARBA00022692"/>
    </source>
</evidence>
<comment type="similarity">
    <text evidence="2">Belongs to the RUS1 family.</text>
</comment>
<evidence type="ECO:0000259" key="7">
    <source>
        <dbReference type="Pfam" id="PF04884"/>
    </source>
</evidence>
<evidence type="ECO:0000259" key="8">
    <source>
        <dbReference type="Pfam" id="PF24160"/>
    </source>
</evidence>
<gene>
    <name evidence="10" type="primary">8238730</name>
    <name evidence="9" type="ORF">Phum_PHUM467570</name>
</gene>
<organism>
    <name type="scientific">Pediculus humanus subsp. corporis</name>
    <name type="common">Body louse</name>
    <dbReference type="NCBI Taxonomy" id="121224"/>
    <lineage>
        <taxon>Eukaryota</taxon>
        <taxon>Metazoa</taxon>
        <taxon>Ecdysozoa</taxon>
        <taxon>Arthropoda</taxon>
        <taxon>Hexapoda</taxon>
        <taxon>Insecta</taxon>
        <taxon>Pterygota</taxon>
        <taxon>Neoptera</taxon>
        <taxon>Paraneoptera</taxon>
        <taxon>Psocodea</taxon>
        <taxon>Troctomorpha</taxon>
        <taxon>Phthiraptera</taxon>
        <taxon>Anoplura</taxon>
        <taxon>Pediculidae</taxon>
        <taxon>Pediculus</taxon>
    </lineage>
</organism>
<evidence type="ECO:0000256" key="5">
    <source>
        <dbReference type="ARBA" id="ARBA00023136"/>
    </source>
</evidence>
<dbReference type="RefSeq" id="XP_002430230.1">
    <property type="nucleotide sequence ID" value="XM_002430185.1"/>
</dbReference>
<dbReference type="InterPro" id="IPR055412">
    <property type="entry name" value="UVB_sens_C"/>
</dbReference>
<evidence type="ECO:0000313" key="11">
    <source>
        <dbReference type="Proteomes" id="UP000009046"/>
    </source>
</evidence>
<evidence type="ECO:0000256" key="4">
    <source>
        <dbReference type="ARBA" id="ARBA00022989"/>
    </source>
</evidence>
<dbReference type="OrthoDB" id="364779at2759"/>
<reference evidence="9" key="2">
    <citation type="submission" date="2007-04" db="EMBL/GenBank/DDBJ databases">
        <title>The genome of the human body louse.</title>
        <authorList>
            <consortium name="The Human Body Louse Genome Consortium"/>
            <person name="Kirkness E."/>
            <person name="Walenz B."/>
            <person name="Hass B."/>
            <person name="Bruggner R."/>
            <person name="Strausberg R."/>
        </authorList>
    </citation>
    <scope>NUCLEOTIDE SEQUENCE</scope>
    <source>
        <strain evidence="9">USDA</strain>
    </source>
</reference>
<reference evidence="10" key="3">
    <citation type="submission" date="2021-02" db="UniProtKB">
        <authorList>
            <consortium name="EnsemblMetazoa"/>
        </authorList>
    </citation>
    <scope>IDENTIFICATION</scope>
    <source>
        <strain evidence="10">USDA</strain>
    </source>
</reference>